<feature type="compositionally biased region" description="Low complexity" evidence="2">
    <location>
        <begin position="132"/>
        <end position="146"/>
    </location>
</feature>
<proteinExistence type="inferred from homology"/>
<evidence type="ECO:0000256" key="2">
    <source>
        <dbReference type="SAM" id="MobiDB-lite"/>
    </source>
</evidence>
<dbReference type="STRING" id="40148.A0A0D9YKN4"/>
<dbReference type="InterPro" id="IPR008598">
    <property type="entry name" value="Di19_Zn-bd"/>
</dbReference>
<feature type="domain" description="Di19 C-terminal" evidence="4">
    <location>
        <begin position="160"/>
        <end position="235"/>
    </location>
</feature>
<dbReference type="AlphaFoldDB" id="A0A0D9YKN4"/>
<keyword evidence="6" id="KW-1185">Reference proteome</keyword>
<protein>
    <recommendedName>
        <fullName evidence="7">Drought induced 19 protein type zinc-binding domain-containing protein</fullName>
    </recommendedName>
</protein>
<accession>A0A0D9YKN4</accession>
<sequence>MWETNAIAKHSCSHTCLVARVVSREGKQWSSGSAMEVEASYSYGFLPSGRHQPYAPPPPHPAEEGELWEYFPCPFCYIEVEVPFICNHLQEEHCFDTRNAVCPLCADNIGRDMGAHFRVQHSHLLKRRKPSRPSSSWPTPSNNSDPYFEGPPQYMMNNRTYQDPAPDPLLSQFICSMAQTDTNSDNTNTEIAVSAISHDQRLSQRVTLTDDASKLELKERLQRIEFVKEIIMSTIL</sequence>
<dbReference type="PANTHER" id="PTHR31875:SF24">
    <property type="entry name" value="PROTEIN DEHYDRATION-INDUCED 19 HOMOLOG 5"/>
    <property type="match status" value="1"/>
</dbReference>
<dbReference type="Pfam" id="PF14571">
    <property type="entry name" value="Di19_C"/>
    <property type="match status" value="1"/>
</dbReference>
<evidence type="ECO:0008006" key="7">
    <source>
        <dbReference type="Google" id="ProtNLM"/>
    </source>
</evidence>
<dbReference type="Gramene" id="OGLUM01G49770.2">
    <property type="protein sequence ID" value="OGLUM01G49770.2"/>
    <property type="gene ID" value="OGLUM01G49770"/>
</dbReference>
<dbReference type="eggNOG" id="ENOG502RY2K">
    <property type="taxonomic scope" value="Eukaryota"/>
</dbReference>
<comment type="similarity">
    <text evidence="1">Belongs to the Di19 family.</text>
</comment>
<evidence type="ECO:0000313" key="5">
    <source>
        <dbReference type="EnsemblPlants" id="OGLUM01G49770.2"/>
    </source>
</evidence>
<name>A0A0D9YKN4_9ORYZ</name>
<evidence type="ECO:0000313" key="6">
    <source>
        <dbReference type="Proteomes" id="UP000026961"/>
    </source>
</evidence>
<dbReference type="InterPro" id="IPR033347">
    <property type="entry name" value="Di19"/>
</dbReference>
<evidence type="ECO:0000256" key="1">
    <source>
        <dbReference type="ARBA" id="ARBA00007109"/>
    </source>
</evidence>
<organism evidence="5">
    <name type="scientific">Oryza glumipatula</name>
    <dbReference type="NCBI Taxonomy" id="40148"/>
    <lineage>
        <taxon>Eukaryota</taxon>
        <taxon>Viridiplantae</taxon>
        <taxon>Streptophyta</taxon>
        <taxon>Embryophyta</taxon>
        <taxon>Tracheophyta</taxon>
        <taxon>Spermatophyta</taxon>
        <taxon>Magnoliopsida</taxon>
        <taxon>Liliopsida</taxon>
        <taxon>Poales</taxon>
        <taxon>Poaceae</taxon>
        <taxon>BOP clade</taxon>
        <taxon>Oryzoideae</taxon>
        <taxon>Oryzeae</taxon>
        <taxon>Oryzinae</taxon>
        <taxon>Oryza</taxon>
    </lineage>
</organism>
<dbReference type="Proteomes" id="UP000026961">
    <property type="component" value="Chromosome 1"/>
</dbReference>
<dbReference type="InterPro" id="IPR027935">
    <property type="entry name" value="Di19_C"/>
</dbReference>
<dbReference type="Pfam" id="PF05605">
    <property type="entry name" value="zf-Di19"/>
    <property type="match status" value="1"/>
</dbReference>
<reference evidence="5" key="2">
    <citation type="submission" date="2015-04" db="UniProtKB">
        <authorList>
            <consortium name="EnsemblPlants"/>
        </authorList>
    </citation>
    <scope>IDENTIFICATION</scope>
</reference>
<dbReference type="EnsemblPlants" id="OGLUM01G49770.2">
    <property type="protein sequence ID" value="OGLUM01G49770.2"/>
    <property type="gene ID" value="OGLUM01G49770"/>
</dbReference>
<evidence type="ECO:0000259" key="4">
    <source>
        <dbReference type="Pfam" id="PF14571"/>
    </source>
</evidence>
<dbReference type="PANTHER" id="PTHR31875">
    <property type="entry name" value="PROTEIN DEHYDRATION-INDUCED 19"/>
    <property type="match status" value="1"/>
</dbReference>
<evidence type="ECO:0000259" key="3">
    <source>
        <dbReference type="Pfam" id="PF05605"/>
    </source>
</evidence>
<feature type="compositionally biased region" description="Basic residues" evidence="2">
    <location>
        <begin position="122"/>
        <end position="131"/>
    </location>
</feature>
<feature type="region of interest" description="Disordered" evidence="2">
    <location>
        <begin position="122"/>
        <end position="155"/>
    </location>
</feature>
<reference evidence="5" key="1">
    <citation type="submission" date="2013-08" db="EMBL/GenBank/DDBJ databases">
        <title>Oryza genome evolution.</title>
        <authorList>
            <person name="Wing R.A."/>
            <person name="Panaud O."/>
            <person name="Oliveira A.C."/>
        </authorList>
    </citation>
    <scope>NUCLEOTIDE SEQUENCE</scope>
</reference>
<feature type="domain" description="Di19 zinc-binding" evidence="3">
    <location>
        <begin position="70"/>
        <end position="122"/>
    </location>
</feature>
<reference evidence="5" key="3">
    <citation type="submission" date="2018-05" db="EMBL/GenBank/DDBJ databases">
        <title>OgluRS3 (Oryza glumaepatula Reference Sequence Version 3).</title>
        <authorList>
            <person name="Zhang J."/>
            <person name="Kudrna D."/>
            <person name="Lee S."/>
            <person name="Talag J."/>
            <person name="Welchert J."/>
            <person name="Wing R.A."/>
        </authorList>
    </citation>
    <scope>NUCLEOTIDE SEQUENCE [LARGE SCALE GENOMIC DNA]</scope>
</reference>